<evidence type="ECO:0000313" key="3">
    <source>
        <dbReference type="EMBL" id="MVT07286.1"/>
    </source>
</evidence>
<evidence type="ECO:0000256" key="1">
    <source>
        <dbReference type="SAM" id="MobiDB-lite"/>
    </source>
</evidence>
<dbReference type="AlphaFoldDB" id="A0A7K1TYZ7"/>
<reference evidence="3 4" key="1">
    <citation type="submission" date="2019-12" db="EMBL/GenBank/DDBJ databases">
        <title>Chitinophaga sp. strain ysch24 (GDMCC 1.1355), whole genome shotgun sequence.</title>
        <authorList>
            <person name="Zhang X."/>
        </authorList>
    </citation>
    <scope>NUCLEOTIDE SEQUENCE [LARGE SCALE GENOMIC DNA]</scope>
    <source>
        <strain evidence="4">ysch24</strain>
    </source>
</reference>
<gene>
    <name evidence="3" type="ORF">GO493_03365</name>
</gene>
<comment type="caution">
    <text evidence="3">The sequence shown here is derived from an EMBL/GenBank/DDBJ whole genome shotgun (WGS) entry which is preliminary data.</text>
</comment>
<proteinExistence type="predicted"/>
<feature type="transmembrane region" description="Helical" evidence="2">
    <location>
        <begin position="145"/>
        <end position="163"/>
    </location>
</feature>
<protein>
    <submittedName>
        <fullName evidence="3">Uncharacterized protein</fullName>
    </submittedName>
</protein>
<feature type="region of interest" description="Disordered" evidence="1">
    <location>
        <begin position="174"/>
        <end position="223"/>
    </location>
</feature>
<organism evidence="3 4">
    <name type="scientific">Chitinophaga tropicalis</name>
    <dbReference type="NCBI Taxonomy" id="2683588"/>
    <lineage>
        <taxon>Bacteria</taxon>
        <taxon>Pseudomonadati</taxon>
        <taxon>Bacteroidota</taxon>
        <taxon>Chitinophagia</taxon>
        <taxon>Chitinophagales</taxon>
        <taxon>Chitinophagaceae</taxon>
        <taxon>Chitinophaga</taxon>
    </lineage>
</organism>
<evidence type="ECO:0000256" key="2">
    <source>
        <dbReference type="SAM" id="Phobius"/>
    </source>
</evidence>
<name>A0A7K1TYZ7_9BACT</name>
<keyword evidence="2" id="KW-1133">Transmembrane helix</keyword>
<keyword evidence="4" id="KW-1185">Reference proteome</keyword>
<accession>A0A7K1TYZ7</accession>
<sequence length="377" mass="40698">MAINITISNYEEYLLSAVDGELNAEEQAALEAFLQQHPHIRQELSLLEATRLAPDEDLKFEGKGQLYRSDEGITPVNYELLMLQYVDNELHGPEKEHLEQLAARHPQIKQELALLQKARLTPDLSVTFGDKSSLYKRESRKVRPLWWWSAAAAVVVGLGVWLLPGAVQQKGGQMAVQQPASGTGKGTEGSLAHENQGHSVSEGNRAPAGEAPLNGNITGNDQSSADLIASVGTTKAPANRTPATEKNKPAQRTTVTTAGVNTAGNVPAESEKHRIPDNTAPVIARIPQPENTSREVVRQLEERRIQEDVAIAGNNLEVKPPVMANSEKMVNTPAAAAAPAAQSDVKGELVVSVTMNGDSKLLNGVANVARFFSRKKK</sequence>
<keyword evidence="2" id="KW-0812">Transmembrane</keyword>
<dbReference type="Proteomes" id="UP000461730">
    <property type="component" value="Unassembled WGS sequence"/>
</dbReference>
<keyword evidence="2" id="KW-0472">Membrane</keyword>
<dbReference type="RefSeq" id="WP_157304689.1">
    <property type="nucleotide sequence ID" value="NZ_WRXN01000001.1"/>
</dbReference>
<evidence type="ECO:0000313" key="4">
    <source>
        <dbReference type="Proteomes" id="UP000461730"/>
    </source>
</evidence>
<dbReference type="CDD" id="cd07177">
    <property type="entry name" value="terB_like"/>
    <property type="match status" value="1"/>
</dbReference>
<dbReference type="EMBL" id="WRXN01000001">
    <property type="protein sequence ID" value="MVT07286.1"/>
    <property type="molecule type" value="Genomic_DNA"/>
</dbReference>